<accession>A0A2H1WLJ5</accession>
<reference evidence="1" key="1">
    <citation type="submission" date="2016-07" db="EMBL/GenBank/DDBJ databases">
        <authorList>
            <person name="Bretaudeau A."/>
        </authorList>
    </citation>
    <scope>NUCLEOTIDE SEQUENCE</scope>
    <source>
        <strain evidence="1">Rice</strain>
        <tissue evidence="1">Whole body</tissue>
    </source>
</reference>
<name>A0A2H1WLJ5_SPOFR</name>
<evidence type="ECO:0000313" key="1">
    <source>
        <dbReference type="EMBL" id="SOQ53802.1"/>
    </source>
</evidence>
<sequence>MSEQLLNIQRLGQAVSRTPGCRERLFGNRKPQAALHHSPRPRQYKFRNFIHFMPRLDLCVRDNVEKTKHK</sequence>
<dbReference type="EMBL" id="ODYU01009402">
    <property type="protein sequence ID" value="SOQ53802.1"/>
    <property type="molecule type" value="Genomic_DNA"/>
</dbReference>
<organism evidence="1">
    <name type="scientific">Spodoptera frugiperda</name>
    <name type="common">Fall armyworm</name>
    <dbReference type="NCBI Taxonomy" id="7108"/>
    <lineage>
        <taxon>Eukaryota</taxon>
        <taxon>Metazoa</taxon>
        <taxon>Ecdysozoa</taxon>
        <taxon>Arthropoda</taxon>
        <taxon>Hexapoda</taxon>
        <taxon>Insecta</taxon>
        <taxon>Pterygota</taxon>
        <taxon>Neoptera</taxon>
        <taxon>Endopterygota</taxon>
        <taxon>Lepidoptera</taxon>
        <taxon>Glossata</taxon>
        <taxon>Ditrysia</taxon>
        <taxon>Noctuoidea</taxon>
        <taxon>Noctuidae</taxon>
        <taxon>Amphipyrinae</taxon>
        <taxon>Spodoptera</taxon>
    </lineage>
</organism>
<proteinExistence type="predicted"/>
<dbReference type="AlphaFoldDB" id="A0A2H1WLJ5"/>
<protein>
    <submittedName>
        <fullName evidence="1">SFRICE_003933</fullName>
    </submittedName>
</protein>
<gene>
    <name evidence="1" type="ORF">SFRICE_003933</name>
</gene>